<evidence type="ECO:0000256" key="2">
    <source>
        <dbReference type="ARBA" id="ARBA00004922"/>
    </source>
</evidence>
<protein>
    <recommendedName>
        <fullName evidence="10">Mannosyltransferase</fullName>
        <ecNumber evidence="10">2.4.1.-</ecNumber>
    </recommendedName>
</protein>
<evidence type="ECO:0000256" key="10">
    <source>
        <dbReference type="RuleBase" id="RU363075"/>
    </source>
</evidence>
<evidence type="ECO:0000256" key="11">
    <source>
        <dbReference type="SAM" id="MobiDB-lite"/>
    </source>
</evidence>
<dbReference type="InterPro" id="IPR005599">
    <property type="entry name" value="GPI_mannosylTrfase"/>
</dbReference>
<accession>A0AAQ4E1A1</accession>
<dbReference type="Pfam" id="PF03901">
    <property type="entry name" value="Glyco_transf_22"/>
    <property type="match status" value="1"/>
</dbReference>
<keyword evidence="6" id="KW-0812">Transmembrane</keyword>
<comment type="pathway">
    <text evidence="2">Protein modification; protein glycosylation.</text>
</comment>
<dbReference type="GO" id="GO:0005789">
    <property type="term" value="C:endoplasmic reticulum membrane"/>
    <property type="evidence" value="ECO:0007669"/>
    <property type="project" value="UniProtKB-SubCell"/>
</dbReference>
<evidence type="ECO:0000256" key="4">
    <source>
        <dbReference type="ARBA" id="ARBA00022676"/>
    </source>
</evidence>
<comment type="subcellular location">
    <subcellularLocation>
        <location evidence="1 10">Endoplasmic reticulum membrane</location>
        <topology evidence="1 10">Multi-pass membrane protein</topology>
    </subcellularLocation>
</comment>
<evidence type="ECO:0000256" key="7">
    <source>
        <dbReference type="ARBA" id="ARBA00022824"/>
    </source>
</evidence>
<dbReference type="AlphaFoldDB" id="A0AAQ4E1A1"/>
<dbReference type="PANTHER" id="PTHR22760:SF2">
    <property type="entry name" value="ALPHA-1,2-MANNOSYLTRANSFERASE ALG9"/>
    <property type="match status" value="1"/>
</dbReference>
<evidence type="ECO:0000256" key="9">
    <source>
        <dbReference type="ARBA" id="ARBA00023136"/>
    </source>
</evidence>
<comment type="similarity">
    <text evidence="3 10">Belongs to the glycosyltransferase 22 family.</text>
</comment>
<keyword evidence="8" id="KW-1133">Transmembrane helix</keyword>
<name>A0AAQ4E1A1_AMBAM</name>
<evidence type="ECO:0000256" key="6">
    <source>
        <dbReference type="ARBA" id="ARBA00022692"/>
    </source>
</evidence>
<dbReference type="PANTHER" id="PTHR22760">
    <property type="entry name" value="GLYCOSYLTRANSFERASE"/>
    <property type="match status" value="1"/>
</dbReference>
<organism evidence="12 13">
    <name type="scientific">Amblyomma americanum</name>
    <name type="common">Lone star tick</name>
    <dbReference type="NCBI Taxonomy" id="6943"/>
    <lineage>
        <taxon>Eukaryota</taxon>
        <taxon>Metazoa</taxon>
        <taxon>Ecdysozoa</taxon>
        <taxon>Arthropoda</taxon>
        <taxon>Chelicerata</taxon>
        <taxon>Arachnida</taxon>
        <taxon>Acari</taxon>
        <taxon>Parasitiformes</taxon>
        <taxon>Ixodida</taxon>
        <taxon>Ixodoidea</taxon>
        <taxon>Ixodidae</taxon>
        <taxon>Amblyomminae</taxon>
        <taxon>Amblyomma</taxon>
    </lineage>
</organism>
<gene>
    <name evidence="12" type="ORF">V5799_015043</name>
</gene>
<keyword evidence="13" id="KW-1185">Reference proteome</keyword>
<dbReference type="GO" id="GO:0006487">
    <property type="term" value="P:protein N-linked glycosylation"/>
    <property type="evidence" value="ECO:0007669"/>
    <property type="project" value="TreeGrafter"/>
</dbReference>
<keyword evidence="5" id="KW-0808">Transferase</keyword>
<comment type="caution">
    <text evidence="12">The sequence shown here is derived from an EMBL/GenBank/DDBJ whole genome shotgun (WGS) entry which is preliminary data.</text>
</comment>
<evidence type="ECO:0000256" key="3">
    <source>
        <dbReference type="ARBA" id="ARBA00007063"/>
    </source>
</evidence>
<sequence length="249" mass="28533">MARQRRKEPRDHPRKLAAKARPAASSTCDDQHVGPWAPVPYTAFKALLSARLCAAVWNNIADCDETFNYWEPTHYLIAPMEVYMELGPLANLAADGHDNQEDIVVPSTLCVGKEWYRFPSSFFLPQNWELAFIESEFRGQLPKPYASGANATRIIPTDMNDANREEQSRYVNLSLCDYLVDTDGHDVTDREPEYSSSPEWEVVSSVKFLDSRRSPVYARAFYVPFVSERLCSYVNYYLLKRKKTTKNNA</sequence>
<dbReference type="EC" id="2.4.1.-" evidence="10"/>
<dbReference type="Proteomes" id="UP001321473">
    <property type="component" value="Unassembled WGS sequence"/>
</dbReference>
<keyword evidence="9" id="KW-0472">Membrane</keyword>
<proteinExistence type="inferred from homology"/>
<keyword evidence="7 10" id="KW-0256">Endoplasmic reticulum</keyword>
<evidence type="ECO:0000256" key="5">
    <source>
        <dbReference type="ARBA" id="ARBA00022679"/>
    </source>
</evidence>
<dbReference type="GO" id="GO:0000026">
    <property type="term" value="F:alpha-1,2-mannosyltransferase activity"/>
    <property type="evidence" value="ECO:0007669"/>
    <property type="project" value="TreeGrafter"/>
</dbReference>
<keyword evidence="4 10" id="KW-0328">Glycosyltransferase</keyword>
<evidence type="ECO:0000256" key="1">
    <source>
        <dbReference type="ARBA" id="ARBA00004477"/>
    </source>
</evidence>
<feature type="compositionally biased region" description="Basic residues" evidence="11">
    <location>
        <begin position="1"/>
        <end position="18"/>
    </location>
</feature>
<evidence type="ECO:0000313" key="12">
    <source>
        <dbReference type="EMBL" id="KAK8768491.1"/>
    </source>
</evidence>
<dbReference type="EMBL" id="JARKHS020023836">
    <property type="protein sequence ID" value="KAK8768491.1"/>
    <property type="molecule type" value="Genomic_DNA"/>
</dbReference>
<evidence type="ECO:0000313" key="13">
    <source>
        <dbReference type="Proteomes" id="UP001321473"/>
    </source>
</evidence>
<feature type="region of interest" description="Disordered" evidence="11">
    <location>
        <begin position="1"/>
        <end position="30"/>
    </location>
</feature>
<evidence type="ECO:0000256" key="8">
    <source>
        <dbReference type="ARBA" id="ARBA00022989"/>
    </source>
</evidence>
<reference evidence="12 13" key="1">
    <citation type="journal article" date="2023" name="Arcadia Sci">
        <title>De novo assembly of a long-read Amblyomma americanum tick genome.</title>
        <authorList>
            <person name="Chou S."/>
            <person name="Poskanzer K.E."/>
            <person name="Rollins M."/>
            <person name="Thuy-Boun P.S."/>
        </authorList>
    </citation>
    <scope>NUCLEOTIDE SEQUENCE [LARGE SCALE GENOMIC DNA]</scope>
    <source>
        <strain evidence="12">F_SG_1</strain>
        <tissue evidence="12">Salivary glands</tissue>
    </source>
</reference>